<dbReference type="HOGENOM" id="CLU_008645_1_0_10"/>
<dbReference type="InterPro" id="IPR036116">
    <property type="entry name" value="FN3_sf"/>
</dbReference>
<dbReference type="EMBL" id="CM001403">
    <property type="protein sequence ID" value="EHQ27931.1"/>
    <property type="molecule type" value="Genomic_DNA"/>
</dbReference>
<evidence type="ECO:0000259" key="3">
    <source>
        <dbReference type="Pfam" id="PF25021"/>
    </source>
</evidence>
<keyword evidence="1" id="KW-0677">Repeat</keyword>
<dbReference type="RefSeq" id="WP_008508587.1">
    <property type="nucleotide sequence ID" value="NZ_CM001403.1"/>
</dbReference>
<dbReference type="PANTHER" id="PTHR13833:SF71">
    <property type="entry name" value="NHL DOMAIN-CONTAINING PROTEIN"/>
    <property type="match status" value="1"/>
</dbReference>
<name>H1Y022_9SPHI</name>
<keyword evidence="5" id="KW-1185">Reference proteome</keyword>
<protein>
    <submittedName>
        <fullName evidence="4">NHL repeat containing protein</fullName>
    </submittedName>
</protein>
<feature type="repeat" description="NHL" evidence="2">
    <location>
        <begin position="215"/>
        <end position="246"/>
    </location>
</feature>
<dbReference type="InterPro" id="IPR011042">
    <property type="entry name" value="6-blade_b-propeller_TolB-like"/>
</dbReference>
<reference evidence="4" key="1">
    <citation type="submission" date="2011-09" db="EMBL/GenBank/DDBJ databases">
        <title>The permanent draft genome of Mucilaginibacter paludis DSM 18603.</title>
        <authorList>
            <consortium name="US DOE Joint Genome Institute (JGI-PGF)"/>
            <person name="Lucas S."/>
            <person name="Han J."/>
            <person name="Lapidus A."/>
            <person name="Bruce D."/>
            <person name="Goodwin L."/>
            <person name="Pitluck S."/>
            <person name="Peters L."/>
            <person name="Kyrpides N."/>
            <person name="Mavromatis K."/>
            <person name="Ivanova N."/>
            <person name="Mikhailova N."/>
            <person name="Held B."/>
            <person name="Detter J.C."/>
            <person name="Tapia R."/>
            <person name="Han C."/>
            <person name="Land M."/>
            <person name="Hauser L."/>
            <person name="Markowitz V."/>
            <person name="Cheng J.-F."/>
            <person name="Hugenholtz P."/>
            <person name="Woyke T."/>
            <person name="Wu D."/>
            <person name="Tindall B."/>
            <person name="Brambilla E."/>
            <person name="Klenk H.-P."/>
            <person name="Eisen J.A."/>
        </authorList>
    </citation>
    <scope>NUCLEOTIDE SEQUENCE [LARGE SCALE GENOMIC DNA]</scope>
    <source>
        <strain evidence="4">DSM 18603</strain>
    </source>
</reference>
<dbReference type="PROSITE" id="PS51257">
    <property type="entry name" value="PROKAR_LIPOPROTEIN"/>
    <property type="match status" value="1"/>
</dbReference>
<evidence type="ECO:0000313" key="4">
    <source>
        <dbReference type="EMBL" id="EHQ27931.1"/>
    </source>
</evidence>
<proteinExistence type="predicted"/>
<dbReference type="CDD" id="cd14953">
    <property type="entry name" value="NHL_like_1"/>
    <property type="match status" value="1"/>
</dbReference>
<evidence type="ECO:0000256" key="2">
    <source>
        <dbReference type="PROSITE-ProRule" id="PRU00504"/>
    </source>
</evidence>
<accession>H1Y022</accession>
<dbReference type="AlphaFoldDB" id="H1Y022"/>
<feature type="repeat" description="NHL" evidence="2">
    <location>
        <begin position="325"/>
        <end position="355"/>
    </location>
</feature>
<evidence type="ECO:0000313" key="5">
    <source>
        <dbReference type="Proteomes" id="UP000002774"/>
    </source>
</evidence>
<organism evidence="4 5">
    <name type="scientific">Mucilaginibacter paludis DSM 18603</name>
    <dbReference type="NCBI Taxonomy" id="714943"/>
    <lineage>
        <taxon>Bacteria</taxon>
        <taxon>Pseudomonadati</taxon>
        <taxon>Bacteroidota</taxon>
        <taxon>Sphingobacteriia</taxon>
        <taxon>Sphingobacteriales</taxon>
        <taxon>Sphingobacteriaceae</taxon>
        <taxon>Mucilaginibacter</taxon>
    </lineage>
</organism>
<dbReference type="eggNOG" id="COG4677">
    <property type="taxonomic scope" value="Bacteria"/>
</dbReference>
<dbReference type="InterPro" id="IPR001258">
    <property type="entry name" value="NHL_repeat"/>
</dbReference>
<dbReference type="Pfam" id="PF01436">
    <property type="entry name" value="NHL"/>
    <property type="match status" value="3"/>
</dbReference>
<gene>
    <name evidence="4" type="ORF">Mucpa_3836</name>
</gene>
<dbReference type="PANTHER" id="PTHR13833">
    <property type="match status" value="1"/>
</dbReference>
<dbReference type="Gene3D" id="2.120.10.30">
    <property type="entry name" value="TolB, C-terminal domain"/>
    <property type="match status" value="3"/>
</dbReference>
<evidence type="ECO:0000256" key="1">
    <source>
        <dbReference type="ARBA" id="ARBA00022737"/>
    </source>
</evidence>
<dbReference type="SUPFAM" id="SSF49265">
    <property type="entry name" value="Fibronectin type III"/>
    <property type="match status" value="1"/>
</dbReference>
<dbReference type="Pfam" id="PF25021">
    <property type="entry name" value="TEN_NHL"/>
    <property type="match status" value="2"/>
</dbReference>
<feature type="domain" description="Teneurin NHL" evidence="3">
    <location>
        <begin position="210"/>
        <end position="255"/>
    </location>
</feature>
<dbReference type="Proteomes" id="UP000002774">
    <property type="component" value="Chromosome"/>
</dbReference>
<dbReference type="InterPro" id="IPR003961">
    <property type="entry name" value="FN3_dom"/>
</dbReference>
<dbReference type="eggNOG" id="COG3391">
    <property type="taxonomic scope" value="Bacteria"/>
</dbReference>
<dbReference type="PROSITE" id="PS51125">
    <property type="entry name" value="NHL"/>
    <property type="match status" value="2"/>
</dbReference>
<dbReference type="OrthoDB" id="791543at2"/>
<feature type="domain" description="Teneurin NHL" evidence="3">
    <location>
        <begin position="316"/>
        <end position="374"/>
    </location>
</feature>
<dbReference type="SUPFAM" id="SSF101898">
    <property type="entry name" value="NHL repeat"/>
    <property type="match status" value="1"/>
</dbReference>
<dbReference type="CDD" id="cd00063">
    <property type="entry name" value="FN3"/>
    <property type="match status" value="1"/>
</dbReference>
<sequence>MKKLSTITILSFISLIAIFGISCNKSSDSGVTVPTISTYSVISGVTTTAAQAYAAVTGYGGATLTANGLCWSSTNQTPTISDTKSSSSVDTIFFSANLTSLTPNTTYYVRAYATNSAGTGYGNVVKFKTNSATFAITATVSTFAGNANGGGFVNGTGVNAQFHNPQGICTDAQGNMYVADSYNNVIRKITAAGVTTTYAGTGTLGYLDGPAATAQFYAPKGVAADAQGNIYVADMGNNMIRKISAAGVVTTLAGKGSAGYADGTGADAVFKSPAGLAVDASGNIYVADQGTNTIRKVTSAGVVTTLAGAAASGQVDATTNTDARFSSPSGVTVDASGNVYVADLANHAIRKVTSAGVTTTIIGNPILSKVVPSPSGIYVDASGNLFITDASGQVMEINVTTNIIYSLAGVAGTSGFANGTNINALFNGPQALTLDSQGNIYVVDYYNNMIRKIVVTTQQ</sequence>
<dbReference type="InterPro" id="IPR056822">
    <property type="entry name" value="TEN_NHL"/>
</dbReference>